<protein>
    <submittedName>
        <fullName evidence="2">Asp23 family protein</fullName>
    </submittedName>
</protein>
<dbReference type="AlphaFoldDB" id="M1YZH8"/>
<dbReference type="RefSeq" id="WP_005586088.1">
    <property type="nucleotide sequence ID" value="NZ_LT669839.1"/>
</dbReference>
<evidence type="ECO:0000313" key="3">
    <source>
        <dbReference type="Proteomes" id="UP000245423"/>
    </source>
</evidence>
<dbReference type="PANTHER" id="PTHR34297">
    <property type="entry name" value="HYPOTHETICAL CYTOSOLIC PROTEIN-RELATED"/>
    <property type="match status" value="1"/>
</dbReference>
<evidence type="ECO:0000256" key="1">
    <source>
        <dbReference type="ARBA" id="ARBA00005721"/>
    </source>
</evidence>
<keyword evidence="3" id="KW-1185">Reference proteome</keyword>
<proteinExistence type="inferred from homology"/>
<name>M1YZH8_9FIRM</name>
<dbReference type="EMBL" id="LT669839">
    <property type="protein sequence ID" value="SHD77162.1"/>
    <property type="molecule type" value="Genomic_DNA"/>
</dbReference>
<comment type="similarity">
    <text evidence="1">Belongs to the asp23 family.</text>
</comment>
<gene>
    <name evidence="2" type="ORF">CUESP1_1799</name>
</gene>
<dbReference type="Proteomes" id="UP000245423">
    <property type="component" value="Chromosome 1"/>
</dbReference>
<organism evidence="2 3">
    <name type="scientific">[Clostridium] ultunense Esp</name>
    <dbReference type="NCBI Taxonomy" id="1288971"/>
    <lineage>
        <taxon>Bacteria</taxon>
        <taxon>Bacillati</taxon>
        <taxon>Bacillota</taxon>
        <taxon>Tissierellia</taxon>
        <taxon>Tissierellales</taxon>
        <taxon>Tepidimicrobiaceae</taxon>
        <taxon>Schnuerera</taxon>
    </lineage>
</organism>
<dbReference type="OrthoDB" id="9793465at2"/>
<accession>M1YZH8</accession>
<sequence length="132" mass="14039">MTEFSSDEKIKYGTVKIANEVVAIIAGLAATEVDGVTGMSGGITGDITEMLGMKNLSKGVKVEVGEKEAAIDLFLIVDYGSKISEVAAKVQQNVKDTVETMTGLNVVEVNVNVQGVNIPKEEPKVENEPRVK</sequence>
<evidence type="ECO:0000313" key="2">
    <source>
        <dbReference type="EMBL" id="SHD77162.1"/>
    </source>
</evidence>
<reference evidence="2 3" key="1">
    <citation type="submission" date="2016-11" db="EMBL/GenBank/DDBJ databases">
        <authorList>
            <person name="Manzoor S."/>
        </authorList>
    </citation>
    <scope>NUCLEOTIDE SEQUENCE [LARGE SCALE GENOMIC DNA]</scope>
    <source>
        <strain evidence="2">Clostridium ultunense strain Esp</strain>
    </source>
</reference>
<dbReference type="PANTHER" id="PTHR34297:SF2">
    <property type="entry name" value="ASP23_GLS24 FAMILY ENVELOPE STRESS RESPONSE PROTEIN"/>
    <property type="match status" value="1"/>
</dbReference>
<dbReference type="Pfam" id="PF03780">
    <property type="entry name" value="Asp23"/>
    <property type="match status" value="1"/>
</dbReference>
<dbReference type="InterPro" id="IPR005531">
    <property type="entry name" value="Asp23"/>
</dbReference>
<dbReference type="HOGENOM" id="CLU_113198_4_2_9"/>